<evidence type="ECO:0000259" key="1">
    <source>
        <dbReference type="Pfam" id="PF10074"/>
    </source>
</evidence>
<dbReference type="Proteomes" id="UP001626536">
    <property type="component" value="Chromosome"/>
</dbReference>
<reference evidence="2 3" key="1">
    <citation type="submission" date="2023-10" db="EMBL/GenBank/DDBJ databases">
        <title>Novel methanotroph of the genus Methylocapsa from a subarctic wetland.</title>
        <authorList>
            <person name="Belova S.E."/>
            <person name="Oshkin I.Y."/>
            <person name="Miroshnikov K."/>
            <person name="Dedysh S.N."/>
        </authorList>
    </citation>
    <scope>NUCLEOTIDE SEQUENCE [LARGE SCALE GENOMIC DNA]</scope>
    <source>
        <strain evidence="2 3">RX1</strain>
    </source>
</reference>
<dbReference type="Pfam" id="PF10074">
    <property type="entry name" value="RovC_DNA-bd"/>
    <property type="match status" value="1"/>
</dbReference>
<keyword evidence="3" id="KW-1185">Reference proteome</keyword>
<feature type="domain" description="T6SS Transcription factor RovC-like DNA binding" evidence="1">
    <location>
        <begin position="1"/>
        <end position="59"/>
    </location>
</feature>
<dbReference type="InterPro" id="IPR018754">
    <property type="entry name" value="RovC-like_DNA-bd"/>
</dbReference>
<accession>A0ABZ0HM34</accession>
<name>A0ABZ0HM34_9HYPH</name>
<sequence length="65" mass="7397">MRALDGRLAGASYRAIAEALFYPSRIASEPWKTGPLRDTVIRLARTGFAMMRGDYRKLLGPRRRD</sequence>
<organism evidence="2 3">
    <name type="scientific">Methylocapsa polymorpha</name>
    <dbReference type="NCBI Taxonomy" id="3080828"/>
    <lineage>
        <taxon>Bacteria</taxon>
        <taxon>Pseudomonadati</taxon>
        <taxon>Pseudomonadota</taxon>
        <taxon>Alphaproteobacteria</taxon>
        <taxon>Hyphomicrobiales</taxon>
        <taxon>Beijerinckiaceae</taxon>
        <taxon>Methylocapsa</taxon>
    </lineage>
</organism>
<dbReference type="EMBL" id="CP136862">
    <property type="protein sequence ID" value="WOJ88357.1"/>
    <property type="molecule type" value="Genomic_DNA"/>
</dbReference>
<gene>
    <name evidence="2" type="ORF">RZS28_10950</name>
</gene>
<protein>
    <submittedName>
        <fullName evidence="2">DUF2285 domain-containing protein</fullName>
    </submittedName>
</protein>
<evidence type="ECO:0000313" key="2">
    <source>
        <dbReference type="EMBL" id="WOJ88357.1"/>
    </source>
</evidence>
<dbReference type="RefSeq" id="WP_407337793.1">
    <property type="nucleotide sequence ID" value="NZ_CP136862.1"/>
</dbReference>
<proteinExistence type="predicted"/>
<evidence type="ECO:0000313" key="3">
    <source>
        <dbReference type="Proteomes" id="UP001626536"/>
    </source>
</evidence>